<name>A0A9Q1AY89_9SAUR</name>
<dbReference type="AlphaFoldDB" id="A0A9Q1AY89"/>
<comment type="caution">
    <text evidence="1">The sequence shown here is derived from an EMBL/GenBank/DDBJ whole genome shotgun (WGS) entry which is preliminary data.</text>
</comment>
<feature type="non-terminal residue" evidence="1">
    <location>
        <position position="59"/>
    </location>
</feature>
<evidence type="ECO:0000313" key="2">
    <source>
        <dbReference type="Proteomes" id="UP001142489"/>
    </source>
</evidence>
<accession>A0A9Q1AY89</accession>
<protein>
    <submittedName>
        <fullName evidence="1">Uncharacterized protein</fullName>
    </submittedName>
</protein>
<dbReference type="Proteomes" id="UP001142489">
    <property type="component" value="Unassembled WGS sequence"/>
</dbReference>
<evidence type="ECO:0000313" key="1">
    <source>
        <dbReference type="EMBL" id="KAJ7319853.1"/>
    </source>
</evidence>
<proteinExistence type="predicted"/>
<sequence>IIPVFLSFVLSNDGKVKRLCITAVYNVQYKKLLLLLIELDGKGNFSYVGSSPLMPHLDS</sequence>
<gene>
    <name evidence="1" type="ORF">JRQ81_019364</name>
</gene>
<keyword evidence="2" id="KW-1185">Reference proteome</keyword>
<dbReference type="EMBL" id="JAPFRF010000010">
    <property type="protein sequence ID" value="KAJ7319853.1"/>
    <property type="molecule type" value="Genomic_DNA"/>
</dbReference>
<feature type="non-terminal residue" evidence="1">
    <location>
        <position position="1"/>
    </location>
</feature>
<organism evidence="1 2">
    <name type="scientific">Phrynocephalus forsythii</name>
    <dbReference type="NCBI Taxonomy" id="171643"/>
    <lineage>
        <taxon>Eukaryota</taxon>
        <taxon>Metazoa</taxon>
        <taxon>Chordata</taxon>
        <taxon>Craniata</taxon>
        <taxon>Vertebrata</taxon>
        <taxon>Euteleostomi</taxon>
        <taxon>Lepidosauria</taxon>
        <taxon>Squamata</taxon>
        <taxon>Bifurcata</taxon>
        <taxon>Unidentata</taxon>
        <taxon>Episquamata</taxon>
        <taxon>Toxicofera</taxon>
        <taxon>Iguania</taxon>
        <taxon>Acrodonta</taxon>
        <taxon>Agamidae</taxon>
        <taxon>Agaminae</taxon>
        <taxon>Phrynocephalus</taxon>
    </lineage>
</organism>
<reference evidence="1" key="1">
    <citation type="journal article" date="2023" name="DNA Res.">
        <title>Chromosome-level genome assembly of Phrynocephalus forsythii using third-generation DNA sequencing and Hi-C analysis.</title>
        <authorList>
            <person name="Qi Y."/>
            <person name="Zhao W."/>
            <person name="Zhao Y."/>
            <person name="Niu C."/>
            <person name="Cao S."/>
            <person name="Zhang Y."/>
        </authorList>
    </citation>
    <scope>NUCLEOTIDE SEQUENCE</scope>
    <source>
        <tissue evidence="1">Muscle</tissue>
    </source>
</reference>